<sequence length="108" mass="11976">MCVLHVCCVLCVVWGVVTMCFVTVCCVGSVLQCCVLCFEGFTMCVLQCCVCWCCVCKMCVFLKVGKVCYKGVFVFYSVLCVSVLQLCVGMCYNCVLCVVCCVLCVRRR</sequence>
<keyword evidence="4" id="KW-1185">Reference proteome</keyword>
<dbReference type="EMBL" id="JAUCMX010000025">
    <property type="protein sequence ID" value="KAK3510556.1"/>
    <property type="molecule type" value="Genomic_DNA"/>
</dbReference>
<comment type="caution">
    <text evidence="3">The sequence shown here is derived from an EMBL/GenBank/DDBJ whole genome shotgun (WGS) entry which is preliminary data.</text>
</comment>
<protein>
    <submittedName>
        <fullName evidence="3">Uncharacterized protein</fullName>
    </submittedName>
</protein>
<feature type="transmembrane region" description="Helical" evidence="1">
    <location>
        <begin position="76"/>
        <end position="105"/>
    </location>
</feature>
<organism evidence="3 4">
    <name type="scientific">Hemibagrus guttatus</name>
    <dbReference type="NCBI Taxonomy" id="175788"/>
    <lineage>
        <taxon>Eukaryota</taxon>
        <taxon>Metazoa</taxon>
        <taxon>Chordata</taxon>
        <taxon>Craniata</taxon>
        <taxon>Vertebrata</taxon>
        <taxon>Euteleostomi</taxon>
        <taxon>Actinopterygii</taxon>
        <taxon>Neopterygii</taxon>
        <taxon>Teleostei</taxon>
        <taxon>Ostariophysi</taxon>
        <taxon>Siluriformes</taxon>
        <taxon>Bagridae</taxon>
        <taxon>Hemibagrus</taxon>
    </lineage>
</organism>
<evidence type="ECO:0000313" key="4">
    <source>
        <dbReference type="Proteomes" id="UP001274896"/>
    </source>
</evidence>
<feature type="chain" id="PRO_5042214277" evidence="2">
    <location>
        <begin position="19"/>
        <end position="108"/>
    </location>
</feature>
<feature type="signal peptide" evidence="2">
    <location>
        <begin position="1"/>
        <end position="18"/>
    </location>
</feature>
<name>A0AAE0ULU0_9TELE</name>
<feature type="transmembrane region" description="Helical" evidence="1">
    <location>
        <begin position="12"/>
        <end position="38"/>
    </location>
</feature>
<dbReference type="AlphaFoldDB" id="A0AAE0ULU0"/>
<keyword evidence="1" id="KW-0812">Transmembrane</keyword>
<keyword evidence="1" id="KW-0472">Membrane</keyword>
<gene>
    <name evidence="3" type="ORF">QTP70_010087</name>
</gene>
<proteinExistence type="predicted"/>
<accession>A0AAE0ULU0</accession>
<evidence type="ECO:0000313" key="3">
    <source>
        <dbReference type="EMBL" id="KAK3510556.1"/>
    </source>
</evidence>
<keyword evidence="2" id="KW-0732">Signal</keyword>
<dbReference type="Proteomes" id="UP001274896">
    <property type="component" value="Unassembled WGS sequence"/>
</dbReference>
<keyword evidence="1" id="KW-1133">Transmembrane helix</keyword>
<evidence type="ECO:0000256" key="1">
    <source>
        <dbReference type="SAM" id="Phobius"/>
    </source>
</evidence>
<reference evidence="3" key="1">
    <citation type="submission" date="2023-06" db="EMBL/GenBank/DDBJ databases">
        <title>Male Hemibagrus guttatus genome.</title>
        <authorList>
            <person name="Bian C."/>
        </authorList>
    </citation>
    <scope>NUCLEOTIDE SEQUENCE</scope>
    <source>
        <strain evidence="3">Male_cb2023</strain>
        <tissue evidence="3">Muscle</tissue>
    </source>
</reference>
<evidence type="ECO:0000256" key="2">
    <source>
        <dbReference type="SAM" id="SignalP"/>
    </source>
</evidence>